<keyword evidence="2" id="KW-1133">Transmembrane helix</keyword>
<dbReference type="InterPro" id="IPR013083">
    <property type="entry name" value="Znf_RING/FYVE/PHD"/>
</dbReference>
<name>A0AAV0YU10_VICFA</name>
<reference evidence="4 5" key="1">
    <citation type="submission" date="2023-01" db="EMBL/GenBank/DDBJ databases">
        <authorList>
            <person name="Kreplak J."/>
        </authorList>
    </citation>
    <scope>NUCLEOTIDE SEQUENCE [LARGE SCALE GENOMIC DNA]</scope>
</reference>
<accession>A0AAV0YU10</accession>
<dbReference type="GO" id="GO:0016567">
    <property type="term" value="P:protein ubiquitination"/>
    <property type="evidence" value="ECO:0007669"/>
    <property type="project" value="TreeGrafter"/>
</dbReference>
<dbReference type="GO" id="GO:0008270">
    <property type="term" value="F:zinc ion binding"/>
    <property type="evidence" value="ECO:0007669"/>
    <property type="project" value="UniProtKB-KW"/>
</dbReference>
<dbReference type="SMART" id="SM00184">
    <property type="entry name" value="RING"/>
    <property type="match status" value="1"/>
</dbReference>
<keyword evidence="1" id="KW-0862">Zinc</keyword>
<protein>
    <recommendedName>
        <fullName evidence="3">RING-type domain-containing protein</fullName>
    </recommendedName>
</protein>
<dbReference type="AlphaFoldDB" id="A0AAV0YU10"/>
<dbReference type="Gene3D" id="3.30.40.10">
    <property type="entry name" value="Zinc/RING finger domain, C3HC4 (zinc finger)"/>
    <property type="match status" value="1"/>
</dbReference>
<feature type="domain" description="RING-type" evidence="3">
    <location>
        <begin position="89"/>
        <end position="131"/>
    </location>
</feature>
<keyword evidence="1" id="KW-0479">Metal-binding</keyword>
<evidence type="ECO:0000256" key="1">
    <source>
        <dbReference type="PROSITE-ProRule" id="PRU00175"/>
    </source>
</evidence>
<evidence type="ECO:0000313" key="5">
    <source>
        <dbReference type="Proteomes" id="UP001157006"/>
    </source>
</evidence>
<organism evidence="4 5">
    <name type="scientific">Vicia faba</name>
    <name type="common">Broad bean</name>
    <name type="synonym">Faba vulgaris</name>
    <dbReference type="NCBI Taxonomy" id="3906"/>
    <lineage>
        <taxon>Eukaryota</taxon>
        <taxon>Viridiplantae</taxon>
        <taxon>Streptophyta</taxon>
        <taxon>Embryophyta</taxon>
        <taxon>Tracheophyta</taxon>
        <taxon>Spermatophyta</taxon>
        <taxon>Magnoliopsida</taxon>
        <taxon>eudicotyledons</taxon>
        <taxon>Gunneridae</taxon>
        <taxon>Pentapetalae</taxon>
        <taxon>rosids</taxon>
        <taxon>fabids</taxon>
        <taxon>Fabales</taxon>
        <taxon>Fabaceae</taxon>
        <taxon>Papilionoideae</taxon>
        <taxon>50 kb inversion clade</taxon>
        <taxon>NPAAA clade</taxon>
        <taxon>Hologalegina</taxon>
        <taxon>IRL clade</taxon>
        <taxon>Fabeae</taxon>
        <taxon>Vicia</taxon>
    </lineage>
</organism>
<dbReference type="Pfam" id="PF13639">
    <property type="entry name" value="zf-RING_2"/>
    <property type="match status" value="1"/>
</dbReference>
<evidence type="ECO:0000259" key="3">
    <source>
        <dbReference type="PROSITE" id="PS50089"/>
    </source>
</evidence>
<sequence length="166" mass="18350">MADDTGHNPLSDKVVILLIAMGSALFVVSLYHVISICFCRQQRTTTNQNSPRLAAADEGTSTSLANIIPTHKYLKRSKDVWDDEVGDTCAVCLGDFEEGEELRTMPECLHSFHVQCIDMWLHSHSSCPICRASAAPSPAVNEQDRRINITPTAAPLAIMQRGLVRW</sequence>
<dbReference type="CDD" id="cd16461">
    <property type="entry name" value="RING-H2_EL5-like"/>
    <property type="match status" value="1"/>
</dbReference>
<gene>
    <name evidence="4" type="ORF">VFH_I341920</name>
</gene>
<dbReference type="PANTHER" id="PTHR45676">
    <property type="entry name" value="RING-H2 FINGER PROTEIN ATL51-RELATED"/>
    <property type="match status" value="1"/>
</dbReference>
<dbReference type="InterPro" id="IPR001841">
    <property type="entry name" value="Znf_RING"/>
</dbReference>
<evidence type="ECO:0000256" key="2">
    <source>
        <dbReference type="SAM" id="Phobius"/>
    </source>
</evidence>
<dbReference type="PANTHER" id="PTHR45676:SF185">
    <property type="entry name" value="RING-TYPE E3 UBIQUITIN TRANSFERASE"/>
    <property type="match status" value="1"/>
</dbReference>
<keyword evidence="2" id="KW-0472">Membrane</keyword>
<evidence type="ECO:0000313" key="4">
    <source>
        <dbReference type="EMBL" id="CAI8588318.1"/>
    </source>
</evidence>
<proteinExistence type="predicted"/>
<keyword evidence="5" id="KW-1185">Reference proteome</keyword>
<dbReference type="SUPFAM" id="SSF57850">
    <property type="entry name" value="RING/U-box"/>
    <property type="match status" value="1"/>
</dbReference>
<dbReference type="EMBL" id="OX451736">
    <property type="protein sequence ID" value="CAI8588318.1"/>
    <property type="molecule type" value="Genomic_DNA"/>
</dbReference>
<keyword evidence="1" id="KW-0863">Zinc-finger</keyword>
<dbReference type="PROSITE" id="PS50089">
    <property type="entry name" value="ZF_RING_2"/>
    <property type="match status" value="1"/>
</dbReference>
<feature type="transmembrane region" description="Helical" evidence="2">
    <location>
        <begin position="14"/>
        <end position="34"/>
    </location>
</feature>
<keyword evidence="2" id="KW-0812">Transmembrane</keyword>
<dbReference type="Proteomes" id="UP001157006">
    <property type="component" value="Chromosome 1L"/>
</dbReference>